<dbReference type="Gene3D" id="3.60.21.10">
    <property type="match status" value="1"/>
</dbReference>
<dbReference type="Pfam" id="PF00149">
    <property type="entry name" value="Metallophos"/>
    <property type="match status" value="1"/>
</dbReference>
<evidence type="ECO:0000256" key="2">
    <source>
        <dbReference type="ARBA" id="ARBA00022801"/>
    </source>
</evidence>
<dbReference type="AlphaFoldDB" id="A0A1H0QA44"/>
<feature type="domain" description="Calcineurin-like phosphoesterase" evidence="5">
    <location>
        <begin position="21"/>
        <end position="213"/>
    </location>
</feature>
<evidence type="ECO:0000313" key="7">
    <source>
        <dbReference type="Proteomes" id="UP000198741"/>
    </source>
</evidence>
<dbReference type="SUPFAM" id="SSF56300">
    <property type="entry name" value="Metallo-dependent phosphatases"/>
    <property type="match status" value="1"/>
</dbReference>
<dbReference type="Proteomes" id="UP000198741">
    <property type="component" value="Chromosome I"/>
</dbReference>
<dbReference type="PANTHER" id="PTHR42988">
    <property type="entry name" value="PHOSPHOHYDROLASE"/>
    <property type="match status" value="1"/>
</dbReference>
<evidence type="ECO:0000256" key="1">
    <source>
        <dbReference type="ARBA" id="ARBA00022723"/>
    </source>
</evidence>
<reference evidence="6 7" key="1">
    <citation type="submission" date="2016-10" db="EMBL/GenBank/DDBJ databases">
        <authorList>
            <person name="de Groot N.N."/>
        </authorList>
    </citation>
    <scope>NUCLEOTIDE SEQUENCE [LARGE SCALE GENOMIC DNA]</scope>
    <source>
        <strain evidence="7">P4-7,KCTC 19426,CECT 7604</strain>
    </source>
</reference>
<keyword evidence="3" id="KW-0408">Iron</keyword>
<name>A0A1H0QA44_9ACTN</name>
<gene>
    <name evidence="6" type="ORF">SAMN04515671_3033</name>
</gene>
<organism evidence="6 7">
    <name type="scientific">Nakamurella panacisegetis</name>
    <dbReference type="NCBI Taxonomy" id="1090615"/>
    <lineage>
        <taxon>Bacteria</taxon>
        <taxon>Bacillati</taxon>
        <taxon>Actinomycetota</taxon>
        <taxon>Actinomycetes</taxon>
        <taxon>Nakamurellales</taxon>
        <taxon>Nakamurellaceae</taxon>
        <taxon>Nakamurella</taxon>
    </lineage>
</organism>
<evidence type="ECO:0000313" key="6">
    <source>
        <dbReference type="EMBL" id="SDP14227.1"/>
    </source>
</evidence>
<evidence type="ECO:0000259" key="5">
    <source>
        <dbReference type="Pfam" id="PF00149"/>
    </source>
</evidence>
<evidence type="ECO:0000256" key="4">
    <source>
        <dbReference type="ARBA" id="ARBA00025742"/>
    </source>
</evidence>
<keyword evidence="1" id="KW-0479">Metal-binding</keyword>
<dbReference type="STRING" id="1090615.SAMN04515671_3033"/>
<dbReference type="InterPro" id="IPR026575">
    <property type="entry name" value="GpdQ/CpdA-like"/>
</dbReference>
<dbReference type="OrthoDB" id="5241795at2"/>
<dbReference type="PANTHER" id="PTHR42988:SF2">
    <property type="entry name" value="CYCLIC NUCLEOTIDE PHOSPHODIESTERASE CBUA0032-RELATED"/>
    <property type="match status" value="1"/>
</dbReference>
<dbReference type="GO" id="GO:0046872">
    <property type="term" value="F:metal ion binding"/>
    <property type="evidence" value="ECO:0007669"/>
    <property type="project" value="UniProtKB-KW"/>
</dbReference>
<dbReference type="InterPro" id="IPR004843">
    <property type="entry name" value="Calcineurin-like_PHP"/>
</dbReference>
<proteinExistence type="inferred from homology"/>
<protein>
    <submittedName>
        <fullName evidence="6">Calcineurin-like phosphoesterase</fullName>
    </submittedName>
</protein>
<comment type="similarity">
    <text evidence="4">Belongs to the cyclic nucleotide phosphodiesterase class-III family.</text>
</comment>
<dbReference type="InterPro" id="IPR029052">
    <property type="entry name" value="Metallo-depent_PP-like"/>
</dbReference>
<evidence type="ECO:0000256" key="3">
    <source>
        <dbReference type="ARBA" id="ARBA00023004"/>
    </source>
</evidence>
<dbReference type="InterPro" id="IPR050884">
    <property type="entry name" value="CNP_phosphodiesterase-III"/>
</dbReference>
<sequence length="305" mass="32326">MVEMQSPALSLQYGRPNHFLLHVSDTHFVGDGLLYGAVDAEAHLAELLGQFEVGHARPEAIVVTGDMADSGDPAAYRRLRAIIEPMAVRLGARVIWVMGNHDSRAAVRVCLLDEEPSVEPIDRVHWFGGLRLVALDTSVPGRHHGDVTEAQLAWLAAELATPAPEGTLLAMHHPPVPSVLDLAVLVELQHQSRLAAVLAGTDVRAILAGHLHYSTTATFAGIPVSVASASCYTQDLSVPVDSMRSRDGAQAVNLVHVYPHTVMHSVAPRGAFPVVSTVSPEGAAASLRAAGLVMPPLGTAARSRP</sequence>
<dbReference type="GO" id="GO:0004112">
    <property type="term" value="F:cyclic-nucleotide phosphodiesterase activity"/>
    <property type="evidence" value="ECO:0007669"/>
    <property type="project" value="InterPro"/>
</dbReference>
<accession>A0A1H0QA44</accession>
<dbReference type="CDD" id="cd07402">
    <property type="entry name" value="MPP_GpdQ"/>
    <property type="match status" value="1"/>
</dbReference>
<dbReference type="EMBL" id="LT629710">
    <property type="protein sequence ID" value="SDP14227.1"/>
    <property type="molecule type" value="Genomic_DNA"/>
</dbReference>
<keyword evidence="7" id="KW-1185">Reference proteome</keyword>
<keyword evidence="2" id="KW-0378">Hydrolase</keyword>